<evidence type="ECO:0000313" key="5">
    <source>
        <dbReference type="RefSeq" id="WP_028311984.1"/>
    </source>
</evidence>
<evidence type="ECO:0000256" key="1">
    <source>
        <dbReference type="ARBA" id="ARBA00022737"/>
    </source>
</evidence>
<dbReference type="AlphaFoldDB" id="A0A8B6X514"/>
<keyword evidence="2 3" id="KW-0040">ANK repeat</keyword>
<proteinExistence type="predicted"/>
<dbReference type="SUPFAM" id="SSF48403">
    <property type="entry name" value="Ankyrin repeat"/>
    <property type="match status" value="1"/>
</dbReference>
<feature type="repeat" description="ANK" evidence="3">
    <location>
        <begin position="697"/>
        <end position="729"/>
    </location>
</feature>
<dbReference type="PROSITE" id="PS50297">
    <property type="entry name" value="ANK_REP_REGION"/>
    <property type="match status" value="1"/>
</dbReference>
<dbReference type="RefSeq" id="WP_028311984.1">
    <property type="nucleotide sequence ID" value="NZ_AXWS01000014.1"/>
</dbReference>
<dbReference type="Proteomes" id="UP000675920">
    <property type="component" value="Unplaced"/>
</dbReference>
<dbReference type="SMART" id="SM00248">
    <property type="entry name" value="ANK"/>
    <property type="match status" value="3"/>
</dbReference>
<dbReference type="InterPro" id="IPR036770">
    <property type="entry name" value="Ankyrin_rpt-contain_sf"/>
</dbReference>
<evidence type="ECO:0000256" key="2">
    <source>
        <dbReference type="ARBA" id="ARBA00023043"/>
    </source>
</evidence>
<evidence type="ECO:0000313" key="4">
    <source>
        <dbReference type="Proteomes" id="UP000675920"/>
    </source>
</evidence>
<accession>A0A8B6X514</accession>
<reference evidence="5" key="1">
    <citation type="journal article" date="2004" name="Protein Sci.">
        <title>The ankyrin repeat as molecular architecture for protein recognition.</title>
        <authorList>
            <person name="Mosavi L.K."/>
            <person name="Cammett T.J."/>
            <person name="Desrosiers D.C."/>
            <person name="Peng Z.Y."/>
        </authorList>
    </citation>
    <scope>NUCLEOTIDE SEQUENCE</scope>
</reference>
<dbReference type="PROSITE" id="PS50088">
    <property type="entry name" value="ANK_REPEAT"/>
    <property type="match status" value="1"/>
</dbReference>
<dbReference type="Gene3D" id="1.25.40.20">
    <property type="entry name" value="Ankyrin repeat-containing domain"/>
    <property type="match status" value="1"/>
</dbReference>
<keyword evidence="1" id="KW-0677">Repeat</keyword>
<dbReference type="PANTHER" id="PTHR24173">
    <property type="entry name" value="ANKYRIN REPEAT CONTAINING"/>
    <property type="match status" value="1"/>
</dbReference>
<evidence type="ECO:0000256" key="3">
    <source>
        <dbReference type="PROSITE-ProRule" id="PRU00023"/>
    </source>
</evidence>
<dbReference type="InterPro" id="IPR002110">
    <property type="entry name" value="Ankyrin_rpt"/>
</dbReference>
<name>A0A8B6X514_9BURK</name>
<sequence length="810" mass="86866">MATLPSLEQLLVSLAQALGAASAATGSQADAWIARTLDPDTQAALGARQLELLLAALDLDPADESTADAMARLLHFGQSRWTVVDNLLATGEATPAQLAWLVGGWIVAPHAGRQIALRQLQAPRDAGMPADRFWYAPVAVLDKGRSRVTLPVEQVLAWVDGLLDGGLAGLAARDGASADGNANGNAAAGTDAALLADWRAGRLPEPADLRRLFADDARLRFADPADAPAPVVIRRRLLIARAVQWLYFRLGELLDGARFDARDADRQTNHALQLFDLHAMAHNLTMAAARASDDSTEQDADFERRVPDPLRYGPFASVLPSHQRQGIRAALQLLERRFARLAPEAPLGNLLAYSPEQQQALTRDTADFLHGATDTHERLHAAKADLRNKPHWKRVELLTDFDLVLDLARDRDFGLPLRQMLARRAAQLADTPARELDLICVELAQRLDGDDRRHRADGAAAEVEALLARARANPAAPRFAPALGHFEALHAIALGDFARAGRAFDAALAAAGTVGIGRQRTLLAHDAFALRAGRPWMGDIEADFHRLVSYGLFLGKPADALPDFDSWAAEAAQHFRTELHWPYAGPLRREPRPAESMRKWVEAVSKFGAARDWPGLTRWLGHTLKPGKAVRDAHGDTLLTLLLATRATFLERARELEAVAPDDKALALLAGMRERWPELLVTVVRACPWLAGESDFALRTPLMLAAAAGDAATLAALLDAGAPADAQDALGRGALHAAVAGGSADCLRLLLARAPGLADVVAHDGASALHAAARLGADDLARELLAAAPRLAGLRDARGRTAQVAQPATA</sequence>
<keyword evidence="4" id="KW-1185">Reference proteome</keyword>
<reference evidence="5" key="2">
    <citation type="journal article" date="2006" name="Biochemistry">
        <title>Ankyrin repeat: a unique motif mediating protein-protein interactions.</title>
        <authorList>
            <person name="Li J."/>
            <person name="Mahajan A."/>
            <person name="Tsai M.D."/>
        </authorList>
    </citation>
    <scope>NUCLEOTIDE SEQUENCE</scope>
</reference>
<reference evidence="5" key="3">
    <citation type="journal article" date="2021" name="Int. J. Mol. Sci.">
        <title>Structural Insights into Ankyrin Repeat-Containing Proteins and Their Influence in Ubiquitylation.</title>
        <authorList>
            <person name="Kane E.I."/>
            <person name="Spratt D.E."/>
        </authorList>
    </citation>
    <scope>NUCLEOTIDE SEQUENCE</scope>
</reference>
<protein>
    <submittedName>
        <fullName evidence="5">Ankyrin repeat domain-containing protein</fullName>
    </submittedName>
</protein>
<dbReference type="Pfam" id="PF12796">
    <property type="entry name" value="Ank_2"/>
    <property type="match status" value="1"/>
</dbReference>
<dbReference type="PANTHER" id="PTHR24173:SF74">
    <property type="entry name" value="ANKYRIN REPEAT DOMAIN-CONTAINING PROTEIN 16"/>
    <property type="match status" value="1"/>
</dbReference>
<dbReference type="OrthoDB" id="7029844at2"/>
<reference evidence="5" key="4">
    <citation type="submission" date="2025-08" db="UniProtKB">
        <authorList>
            <consortium name="RefSeq"/>
        </authorList>
    </citation>
    <scope>IDENTIFICATION</scope>
</reference>
<organism evidence="4 5">
    <name type="scientific">Derxia gummosa DSM 723</name>
    <dbReference type="NCBI Taxonomy" id="1121388"/>
    <lineage>
        <taxon>Bacteria</taxon>
        <taxon>Pseudomonadati</taxon>
        <taxon>Pseudomonadota</taxon>
        <taxon>Betaproteobacteria</taxon>
        <taxon>Burkholderiales</taxon>
        <taxon>Alcaligenaceae</taxon>
        <taxon>Derxia</taxon>
    </lineage>
</organism>